<keyword evidence="3" id="KW-1185">Reference proteome</keyword>
<dbReference type="Gene3D" id="1.10.10.10">
    <property type="entry name" value="Winged helix-like DNA-binding domain superfamily/Winged helix DNA-binding domain"/>
    <property type="match status" value="1"/>
</dbReference>
<dbReference type="InterPro" id="IPR001900">
    <property type="entry name" value="RNase_II/R"/>
</dbReference>
<dbReference type="SUPFAM" id="SSF50249">
    <property type="entry name" value="Nucleic acid-binding proteins"/>
    <property type="match status" value="2"/>
</dbReference>
<dbReference type="InterPro" id="IPR056404">
    <property type="entry name" value="HTH_RNase_II"/>
</dbReference>
<dbReference type="PANTHER" id="PTHR23355:SF42">
    <property type="entry name" value="RIBONUCLEASE II, CHLOROPLASTIC_MITOCHONDRIAL"/>
    <property type="match status" value="1"/>
</dbReference>
<evidence type="ECO:0000259" key="1">
    <source>
        <dbReference type="SMART" id="SM00955"/>
    </source>
</evidence>
<dbReference type="PANTHER" id="PTHR23355">
    <property type="entry name" value="RIBONUCLEASE"/>
    <property type="match status" value="1"/>
</dbReference>
<dbReference type="SMART" id="SM00955">
    <property type="entry name" value="RNB"/>
    <property type="match status" value="1"/>
</dbReference>
<name>A0ABV4BCH2_9GAMM</name>
<evidence type="ECO:0000313" key="2">
    <source>
        <dbReference type="EMBL" id="MEY6431183.1"/>
    </source>
</evidence>
<dbReference type="Pfam" id="PF18614">
    <property type="entry name" value="RNase_II_C_S1"/>
    <property type="match status" value="1"/>
</dbReference>
<dbReference type="Gene3D" id="2.40.50.140">
    <property type="entry name" value="Nucleic acid-binding proteins"/>
    <property type="match status" value="1"/>
</dbReference>
<evidence type="ECO:0000313" key="3">
    <source>
        <dbReference type="Proteomes" id="UP001564408"/>
    </source>
</evidence>
<accession>A0ABV4BCH2</accession>
<proteinExistence type="predicted"/>
<dbReference type="InterPro" id="IPR012340">
    <property type="entry name" value="NA-bd_OB-fold"/>
</dbReference>
<dbReference type="RefSeq" id="WP_369665568.1">
    <property type="nucleotide sequence ID" value="NZ_JBDKXB010000002.1"/>
</dbReference>
<dbReference type="Pfam" id="PF00773">
    <property type="entry name" value="RNB"/>
    <property type="match status" value="1"/>
</dbReference>
<protein>
    <submittedName>
        <fullName evidence="2">RNB domain-containing ribonuclease</fullName>
    </submittedName>
</protein>
<dbReference type="EMBL" id="JBDKXB010000002">
    <property type="protein sequence ID" value="MEY6431183.1"/>
    <property type="molecule type" value="Genomic_DNA"/>
</dbReference>
<feature type="domain" description="RNB" evidence="1">
    <location>
        <begin position="232"/>
        <end position="504"/>
    </location>
</feature>
<dbReference type="Proteomes" id="UP001564408">
    <property type="component" value="Unassembled WGS sequence"/>
</dbReference>
<sequence length="609" mass="68437">MSNHALSLQADSLVLYKIHPARVLAVGEKIDIELEGGQTKRVRPKDIEVLHPGPLRSLADLAPCEGEIEEAWSLLEGGETDLKELTELIFEAYTPACCWTVWRLVAAGIYFTGSPQRIQVRSRDEVERDRAERAAKAAAEAEWRAFLERMEAARPAPEDCARLAEVERLALGQSEYSRILQALGHQETPQNAHRALVRCGYWSRNHNPYPARAGVRLDDPVLPVPEPVDEPRLDLTHLPSYAIDDEGNQDPDDAISLDGEWLWVHVADVGMLVAADGELEREARGRGANLYLPETVINMLPVEITERLGLGLQSTSPALSFGFRCSEGGEPLDLRIERTWIRAQRWTYGDVEAVIGDEPFASIERFLAPFRARRVERRVASLDLPEVSVRVHDGRVLVRPLPRLRSRDLVTEAMLMAGEAVARFCHEQALPIPFAGQPMPEVQDSPTDLAGMYALRRKFKPTRMAREPEPHAGLGLHFYTRATSPLRRYSDLLVHQQLRAWLRGEPCLDVETVMSRIAEADMAGSQVRRAERLSNQHWKLVYLRENPEWRGDGVVVEVAEHKATVLIPELALEARVRLRGETTPNARVSLIPREVDLPDLAVYFSAKGH</sequence>
<dbReference type="InterPro" id="IPR050180">
    <property type="entry name" value="RNR_Ribonuclease"/>
</dbReference>
<organism evidence="2 3">
    <name type="scientific">Thioalkalicoccus limnaeus</name>
    <dbReference type="NCBI Taxonomy" id="120681"/>
    <lineage>
        <taxon>Bacteria</taxon>
        <taxon>Pseudomonadati</taxon>
        <taxon>Pseudomonadota</taxon>
        <taxon>Gammaproteobacteria</taxon>
        <taxon>Chromatiales</taxon>
        <taxon>Chromatiaceae</taxon>
        <taxon>Thioalkalicoccus</taxon>
    </lineage>
</organism>
<reference evidence="2 3" key="1">
    <citation type="submission" date="2024-05" db="EMBL/GenBank/DDBJ databases">
        <title>Genome Sequence and Characterization of the New Strain Purple Sulfur Bacterium of Genus Thioalkalicoccus.</title>
        <authorList>
            <person name="Bryantseva I.A."/>
            <person name="Kyndt J.A."/>
            <person name="Imhoff J.F."/>
        </authorList>
    </citation>
    <scope>NUCLEOTIDE SEQUENCE [LARGE SCALE GENOMIC DNA]</scope>
    <source>
        <strain evidence="2 3">Um2</strain>
    </source>
</reference>
<comment type="caution">
    <text evidence="2">The sequence shown here is derived from an EMBL/GenBank/DDBJ whole genome shotgun (WGS) entry which is preliminary data.</text>
</comment>
<dbReference type="InterPro" id="IPR036388">
    <property type="entry name" value="WH-like_DNA-bd_sf"/>
</dbReference>
<dbReference type="Pfam" id="PF23161">
    <property type="entry name" value="HTH_RNase_II"/>
    <property type="match status" value="1"/>
</dbReference>
<gene>
    <name evidence="2" type="ORF">ABC977_02040</name>
</gene>
<dbReference type="InterPro" id="IPR040596">
    <property type="entry name" value="RNase_II_C_S1"/>
</dbReference>